<protein>
    <submittedName>
        <fullName evidence="1">Uncharacterized protein</fullName>
    </submittedName>
</protein>
<dbReference type="Proteomes" id="UP001056120">
    <property type="component" value="Linkage Group LG16"/>
</dbReference>
<keyword evidence="2" id="KW-1185">Reference proteome</keyword>
<reference evidence="2" key="1">
    <citation type="journal article" date="2022" name="Mol. Ecol. Resour.">
        <title>The genomes of chicory, endive, great burdock and yacon provide insights into Asteraceae palaeo-polyploidization history and plant inulin production.</title>
        <authorList>
            <person name="Fan W."/>
            <person name="Wang S."/>
            <person name="Wang H."/>
            <person name="Wang A."/>
            <person name="Jiang F."/>
            <person name="Liu H."/>
            <person name="Zhao H."/>
            <person name="Xu D."/>
            <person name="Zhang Y."/>
        </authorList>
    </citation>
    <scope>NUCLEOTIDE SEQUENCE [LARGE SCALE GENOMIC DNA]</scope>
    <source>
        <strain evidence="2">cv. Yunnan</strain>
    </source>
</reference>
<dbReference type="EMBL" id="CM042033">
    <property type="protein sequence ID" value="KAI3773530.1"/>
    <property type="molecule type" value="Genomic_DNA"/>
</dbReference>
<sequence length="106" mass="11809">MKSKKLGFLFLLLCAHFISSLDLGSKEEEVPADMNGNSHHREDGVKHDELVLSKEGKGKGAYGGQNNRPPSTKKSKATSMFLIRHGYMPKDVISVIITNIILVFYF</sequence>
<organism evidence="1 2">
    <name type="scientific">Smallanthus sonchifolius</name>
    <dbReference type="NCBI Taxonomy" id="185202"/>
    <lineage>
        <taxon>Eukaryota</taxon>
        <taxon>Viridiplantae</taxon>
        <taxon>Streptophyta</taxon>
        <taxon>Embryophyta</taxon>
        <taxon>Tracheophyta</taxon>
        <taxon>Spermatophyta</taxon>
        <taxon>Magnoliopsida</taxon>
        <taxon>eudicotyledons</taxon>
        <taxon>Gunneridae</taxon>
        <taxon>Pentapetalae</taxon>
        <taxon>asterids</taxon>
        <taxon>campanulids</taxon>
        <taxon>Asterales</taxon>
        <taxon>Asteraceae</taxon>
        <taxon>Asteroideae</taxon>
        <taxon>Heliantheae alliance</taxon>
        <taxon>Millerieae</taxon>
        <taxon>Smallanthus</taxon>
    </lineage>
</organism>
<name>A0ACB9FRS9_9ASTR</name>
<evidence type="ECO:0000313" key="2">
    <source>
        <dbReference type="Proteomes" id="UP001056120"/>
    </source>
</evidence>
<accession>A0ACB9FRS9</accession>
<gene>
    <name evidence="1" type="ORF">L1987_48060</name>
</gene>
<evidence type="ECO:0000313" key="1">
    <source>
        <dbReference type="EMBL" id="KAI3773530.1"/>
    </source>
</evidence>
<comment type="caution">
    <text evidence="1">The sequence shown here is derived from an EMBL/GenBank/DDBJ whole genome shotgun (WGS) entry which is preliminary data.</text>
</comment>
<reference evidence="1 2" key="2">
    <citation type="journal article" date="2022" name="Mol. Ecol. Resour.">
        <title>The genomes of chicory, endive, great burdock and yacon provide insights into Asteraceae paleo-polyploidization history and plant inulin production.</title>
        <authorList>
            <person name="Fan W."/>
            <person name="Wang S."/>
            <person name="Wang H."/>
            <person name="Wang A."/>
            <person name="Jiang F."/>
            <person name="Liu H."/>
            <person name="Zhao H."/>
            <person name="Xu D."/>
            <person name="Zhang Y."/>
        </authorList>
    </citation>
    <scope>NUCLEOTIDE SEQUENCE [LARGE SCALE GENOMIC DNA]</scope>
    <source>
        <strain evidence="2">cv. Yunnan</strain>
        <tissue evidence="1">Leaves</tissue>
    </source>
</reference>
<proteinExistence type="predicted"/>